<dbReference type="Pfam" id="PF13692">
    <property type="entry name" value="Glyco_trans_1_4"/>
    <property type="match status" value="1"/>
</dbReference>
<protein>
    <recommendedName>
        <fullName evidence="1">Glycosyltransferase subfamily 4-like N-terminal domain-containing protein</fullName>
    </recommendedName>
</protein>
<dbReference type="STRING" id="1123756.MGEO_03045"/>
<dbReference type="SUPFAM" id="SSF53756">
    <property type="entry name" value="UDP-Glycosyltransferase/glycogen phosphorylase"/>
    <property type="match status" value="1"/>
</dbReference>
<feature type="domain" description="Glycosyltransferase subfamily 4-like N-terminal" evidence="1">
    <location>
        <begin position="13"/>
        <end position="211"/>
    </location>
</feature>
<dbReference type="InterPro" id="IPR028098">
    <property type="entry name" value="Glyco_trans_4-like_N"/>
</dbReference>
<evidence type="ECO:0000259" key="1">
    <source>
        <dbReference type="Pfam" id="PF13439"/>
    </source>
</evidence>
<dbReference type="Pfam" id="PF13439">
    <property type="entry name" value="Glyco_transf_4"/>
    <property type="match status" value="1"/>
</dbReference>
<proteinExistence type="predicted"/>
<evidence type="ECO:0000313" key="3">
    <source>
        <dbReference type="Proteomes" id="UP000193926"/>
    </source>
</evidence>
<name>A0A1X4NRB5_9RHOB</name>
<dbReference type="AlphaFoldDB" id="A0A1X4NRB5"/>
<accession>A0A1X4NRB5</accession>
<dbReference type="RefSeq" id="WP_085635201.1">
    <property type="nucleotide sequence ID" value="NZ_JFKC01000001.1"/>
</dbReference>
<gene>
    <name evidence="2" type="ORF">MGEO_03045</name>
</gene>
<dbReference type="OrthoDB" id="9790710at2"/>
<dbReference type="PANTHER" id="PTHR12526:SF635">
    <property type="entry name" value="GLYCOSYL TRANSFERASE GROUP 1"/>
    <property type="match status" value="1"/>
</dbReference>
<keyword evidence="3" id="KW-1185">Reference proteome</keyword>
<dbReference type="PANTHER" id="PTHR12526">
    <property type="entry name" value="GLYCOSYLTRANSFERASE"/>
    <property type="match status" value="1"/>
</dbReference>
<reference evidence="2 3" key="1">
    <citation type="submission" date="2014-03" db="EMBL/GenBank/DDBJ databases">
        <title>The draft genome sequence of Marivita geojedonensis KCTC 23882.</title>
        <authorList>
            <person name="Lai Q."/>
            <person name="Shao Z."/>
        </authorList>
    </citation>
    <scope>NUCLEOTIDE SEQUENCE [LARGE SCALE GENOMIC DNA]</scope>
    <source>
        <strain evidence="2 3">DPG-138</strain>
    </source>
</reference>
<dbReference type="EMBL" id="JFKC01000001">
    <property type="protein sequence ID" value="OSQ53514.1"/>
    <property type="molecule type" value="Genomic_DNA"/>
</dbReference>
<dbReference type="GO" id="GO:0016757">
    <property type="term" value="F:glycosyltransferase activity"/>
    <property type="evidence" value="ECO:0007669"/>
    <property type="project" value="UniProtKB-ARBA"/>
</dbReference>
<sequence>MNVLLVNGTVGKGGAGIAVEALGRGLEDYGHRVDFAATSYDRDIGPNCHFIPRVGNIWQKLASRATYEAGLGNIGILNTRAIARQDWFQRADIVNFHNLHGGYINYLALPKLTRKCPAVITLHDMWSFTGHCVYSFDCDRWLIGCGRCPYPKSYEAMKRDGSALSHRLKRRAFHAANVEFVGVSSWIADLARQSLLAPIPVHHVPNGIDTQVYRPEDPVQARQDLGFPLDRPVALCLAHNISDPRKGFDLLQEALKRLSPDVRKKLFLAIVGTVDSDSDLNLAVDHRYLGYIADPLEKRKIFSAVDICLFPTRSDNLPVVLQESLACGTPMVAFDVGGVAELVREGQTGLLALQDNCESFARCIETLLDRPDLRGEMAAECRTVAEREFSLERQADGYSKIFERILETARR</sequence>
<dbReference type="Gene3D" id="3.40.50.2000">
    <property type="entry name" value="Glycogen Phosphorylase B"/>
    <property type="match status" value="2"/>
</dbReference>
<evidence type="ECO:0000313" key="2">
    <source>
        <dbReference type="EMBL" id="OSQ53514.1"/>
    </source>
</evidence>
<dbReference type="Proteomes" id="UP000193926">
    <property type="component" value="Unassembled WGS sequence"/>
</dbReference>
<organism evidence="2 3">
    <name type="scientific">Marivita geojedonensis</name>
    <dbReference type="NCBI Taxonomy" id="1123756"/>
    <lineage>
        <taxon>Bacteria</taxon>
        <taxon>Pseudomonadati</taxon>
        <taxon>Pseudomonadota</taxon>
        <taxon>Alphaproteobacteria</taxon>
        <taxon>Rhodobacterales</taxon>
        <taxon>Roseobacteraceae</taxon>
        <taxon>Marivita</taxon>
    </lineage>
</organism>
<comment type="caution">
    <text evidence="2">The sequence shown here is derived from an EMBL/GenBank/DDBJ whole genome shotgun (WGS) entry which is preliminary data.</text>
</comment>